<keyword evidence="3" id="KW-1185">Reference proteome</keyword>
<gene>
    <name evidence="2" type="ORF">OG563_43265</name>
</gene>
<feature type="transmembrane region" description="Helical" evidence="1">
    <location>
        <begin position="202"/>
        <end position="219"/>
    </location>
</feature>
<sequence>MKLENTFSIPVPVSDAWNVLLDIERIAPCVPGATLTGKDDGGYTGKIKVKLGPVGLTYTGVIKFRSTDETTKVAVLEGGGREARGNGTAHAVITCRLAESDGATDVVVETNLAITGKPAQFGRGTLAEVAGTLIGRFAANLAQEIIATKDRDSPEVVALKSDSEDDGNAVDTGVTASATAPRVAAEPIDLLEAAGMGRLKRFGPPAVALLLALNIVLLLRRRHRER</sequence>
<dbReference type="InterPro" id="IPR023393">
    <property type="entry name" value="START-like_dom_sf"/>
</dbReference>
<keyword evidence="1" id="KW-1133">Transmembrane helix</keyword>
<organism evidence="2 3">
    <name type="scientific">Nocardia vinacea</name>
    <dbReference type="NCBI Taxonomy" id="96468"/>
    <lineage>
        <taxon>Bacteria</taxon>
        <taxon>Bacillati</taxon>
        <taxon>Actinomycetota</taxon>
        <taxon>Actinomycetes</taxon>
        <taxon>Mycobacteriales</taxon>
        <taxon>Nocardiaceae</taxon>
        <taxon>Nocardia</taxon>
    </lineage>
</organism>
<dbReference type="Pfam" id="PF06240">
    <property type="entry name" value="COXG"/>
    <property type="match status" value="1"/>
</dbReference>
<evidence type="ECO:0000256" key="1">
    <source>
        <dbReference type="SAM" id="Phobius"/>
    </source>
</evidence>
<dbReference type="RefSeq" id="WP_329409326.1">
    <property type="nucleotide sequence ID" value="NZ_CP109441.1"/>
</dbReference>
<dbReference type="SUPFAM" id="SSF55961">
    <property type="entry name" value="Bet v1-like"/>
    <property type="match status" value="1"/>
</dbReference>
<protein>
    <submittedName>
        <fullName evidence="2">SRPBCC family protein</fullName>
    </submittedName>
</protein>
<keyword evidence="1" id="KW-0472">Membrane</keyword>
<name>A0ABZ1YVB5_9NOCA</name>
<dbReference type="EMBL" id="CP109441">
    <property type="protein sequence ID" value="WUV45831.1"/>
    <property type="molecule type" value="Genomic_DNA"/>
</dbReference>
<dbReference type="Proteomes" id="UP001432062">
    <property type="component" value="Chromosome"/>
</dbReference>
<reference evidence="2" key="1">
    <citation type="submission" date="2022-10" db="EMBL/GenBank/DDBJ databases">
        <title>The complete genomes of actinobacterial strains from the NBC collection.</title>
        <authorList>
            <person name="Joergensen T.S."/>
            <person name="Alvarez Arevalo M."/>
            <person name="Sterndorff E.B."/>
            <person name="Faurdal D."/>
            <person name="Vuksanovic O."/>
            <person name="Mourched A.-S."/>
            <person name="Charusanti P."/>
            <person name="Shaw S."/>
            <person name="Blin K."/>
            <person name="Weber T."/>
        </authorList>
    </citation>
    <scope>NUCLEOTIDE SEQUENCE</scope>
    <source>
        <strain evidence="2">NBC_01482</strain>
    </source>
</reference>
<evidence type="ECO:0000313" key="3">
    <source>
        <dbReference type="Proteomes" id="UP001432062"/>
    </source>
</evidence>
<dbReference type="PANTHER" id="PTHR38588:SF1">
    <property type="entry name" value="BLL0334 PROTEIN"/>
    <property type="match status" value="1"/>
</dbReference>
<dbReference type="Gene3D" id="3.30.530.20">
    <property type="match status" value="1"/>
</dbReference>
<keyword evidence="1" id="KW-0812">Transmembrane</keyword>
<evidence type="ECO:0000313" key="2">
    <source>
        <dbReference type="EMBL" id="WUV45831.1"/>
    </source>
</evidence>
<accession>A0ABZ1YVB5</accession>
<dbReference type="PANTHER" id="PTHR38588">
    <property type="entry name" value="BLL0334 PROTEIN"/>
    <property type="match status" value="1"/>
</dbReference>
<proteinExistence type="predicted"/>
<dbReference type="CDD" id="cd07823">
    <property type="entry name" value="SRPBCC_5"/>
    <property type="match status" value="1"/>
</dbReference>
<dbReference type="InterPro" id="IPR010419">
    <property type="entry name" value="CO_DH_gsu"/>
</dbReference>